<dbReference type="EMBL" id="MNAD01001158">
    <property type="protein sequence ID" value="OJT07608.1"/>
    <property type="molecule type" value="Genomic_DNA"/>
</dbReference>
<reference evidence="6 7" key="1">
    <citation type="submission" date="2016-10" db="EMBL/GenBank/DDBJ databases">
        <title>Genome sequence of the basidiomycete white-rot fungus Trametes pubescens.</title>
        <authorList>
            <person name="Makela M.R."/>
            <person name="Granchi Z."/>
            <person name="Peng M."/>
            <person name="De Vries R.P."/>
            <person name="Grigoriev I."/>
            <person name="Riley R."/>
            <person name="Hilden K."/>
        </authorList>
    </citation>
    <scope>NUCLEOTIDE SEQUENCE [LARGE SCALE GENOMIC DNA]</scope>
    <source>
        <strain evidence="6 7">FBCC735</strain>
    </source>
</reference>
<proteinExistence type="predicted"/>
<name>A0A1M2VJ70_TRAPU</name>
<evidence type="ECO:0000313" key="6">
    <source>
        <dbReference type="EMBL" id="OJT07608.1"/>
    </source>
</evidence>
<protein>
    <recommendedName>
        <fullName evidence="5">MYND-type domain-containing protein</fullName>
    </recommendedName>
</protein>
<comment type="caution">
    <text evidence="6">The sequence shown here is derived from an EMBL/GenBank/DDBJ whole genome shotgun (WGS) entry which is preliminary data.</text>
</comment>
<dbReference type="AlphaFoldDB" id="A0A1M2VJ70"/>
<keyword evidence="1" id="KW-0479">Metal-binding</keyword>
<dbReference type="OrthoDB" id="194358at2759"/>
<feature type="domain" description="MYND-type" evidence="5">
    <location>
        <begin position="24"/>
        <end position="67"/>
    </location>
</feature>
<sequence>MSIASIRRLQKKRKEEKQMAKTHCTFCGKDADDGTGPLKSCARCKAAHYCDRTCQVSDYQARHRDECANFVHPPTTDAFLTKPIPGKRYPPQPVFAHGHKDGVGCWVTVEGCINCDLRRLIDPLDPSIPFDEERIGGEAGLQTIRTHRAVAFSLLDLRVLVQNRRKDKTPVFVYGSRAKALVEPTMTLAVLRGTAEGDNLTEFMQSDGVHRAALGIAKDPWDEAPRVRISYINGAEVKKGTPPPANIKDATESTVLHTGEYAILHLQFRIGDGDTITKYWEALAALEAFYVSWVPWDGTCTPAALATSAHGQLVRTPFDQRAVREYFADFIEHGQDAFTRSHCGDAYADLLQIADQRAERERDAIFAQLAHQEDADEHMQLLRDIGMDEVADRLARASRQ</sequence>
<organism evidence="6 7">
    <name type="scientific">Trametes pubescens</name>
    <name type="common">White-rot fungus</name>
    <dbReference type="NCBI Taxonomy" id="154538"/>
    <lineage>
        <taxon>Eukaryota</taxon>
        <taxon>Fungi</taxon>
        <taxon>Dikarya</taxon>
        <taxon>Basidiomycota</taxon>
        <taxon>Agaricomycotina</taxon>
        <taxon>Agaricomycetes</taxon>
        <taxon>Polyporales</taxon>
        <taxon>Polyporaceae</taxon>
        <taxon>Trametes</taxon>
    </lineage>
</organism>
<evidence type="ECO:0000313" key="7">
    <source>
        <dbReference type="Proteomes" id="UP000184267"/>
    </source>
</evidence>
<evidence type="ECO:0000256" key="4">
    <source>
        <dbReference type="PROSITE-ProRule" id="PRU00134"/>
    </source>
</evidence>
<dbReference type="STRING" id="154538.A0A1M2VJ70"/>
<dbReference type="Gene3D" id="6.10.140.2220">
    <property type="match status" value="1"/>
</dbReference>
<keyword evidence="7" id="KW-1185">Reference proteome</keyword>
<evidence type="ECO:0000256" key="3">
    <source>
        <dbReference type="ARBA" id="ARBA00022833"/>
    </source>
</evidence>
<dbReference type="OMA" id="CWVTVEG"/>
<keyword evidence="2 4" id="KW-0863">Zinc-finger</keyword>
<dbReference type="Pfam" id="PF01753">
    <property type="entry name" value="zf-MYND"/>
    <property type="match status" value="1"/>
</dbReference>
<evidence type="ECO:0000259" key="5">
    <source>
        <dbReference type="PROSITE" id="PS50865"/>
    </source>
</evidence>
<accession>A0A1M2VJ70</accession>
<evidence type="ECO:0000256" key="1">
    <source>
        <dbReference type="ARBA" id="ARBA00022723"/>
    </source>
</evidence>
<dbReference type="SUPFAM" id="SSF144232">
    <property type="entry name" value="HIT/MYND zinc finger-like"/>
    <property type="match status" value="1"/>
</dbReference>
<dbReference type="InterPro" id="IPR002893">
    <property type="entry name" value="Znf_MYND"/>
</dbReference>
<dbReference type="PROSITE" id="PS50865">
    <property type="entry name" value="ZF_MYND_2"/>
    <property type="match status" value="1"/>
</dbReference>
<dbReference type="GO" id="GO:0008270">
    <property type="term" value="F:zinc ion binding"/>
    <property type="evidence" value="ECO:0007669"/>
    <property type="project" value="UniProtKB-KW"/>
</dbReference>
<keyword evidence="3" id="KW-0862">Zinc</keyword>
<gene>
    <name evidence="6" type="ORF">TRAPUB_1538</name>
</gene>
<evidence type="ECO:0000256" key="2">
    <source>
        <dbReference type="ARBA" id="ARBA00022771"/>
    </source>
</evidence>
<dbReference type="Proteomes" id="UP000184267">
    <property type="component" value="Unassembled WGS sequence"/>
</dbReference>